<evidence type="ECO:0000313" key="2">
    <source>
        <dbReference type="Proteomes" id="UP001144978"/>
    </source>
</evidence>
<gene>
    <name evidence="1" type="ORF">NUW54_g1847</name>
</gene>
<accession>A0ACC1Q727</accession>
<dbReference type="Proteomes" id="UP001144978">
    <property type="component" value="Unassembled WGS sequence"/>
</dbReference>
<sequence>MSKYISPNVSRFAPMLGMARDLRSANGSAYDTPRNHRAHPRLPPRRPQSAREVLEEFRSVKIPREYVFDLFPPLRPRQFSIANSVKTHPRKIHLCIAIVQYRTMLKIPRRGVCTSWLAGLKPGDQLQIGVQKGFITLPPDLTTPVICVGPGTGVAPMRAIIQERIHDGNLREHFVVFLVVAQAVKFSGAWAYRR</sequence>
<evidence type="ECO:0000313" key="1">
    <source>
        <dbReference type="EMBL" id="KAJ3012510.1"/>
    </source>
</evidence>
<proteinExistence type="predicted"/>
<keyword evidence="2" id="KW-1185">Reference proteome</keyword>
<name>A0ACC1Q727_9APHY</name>
<reference evidence="1" key="1">
    <citation type="submission" date="2022-08" db="EMBL/GenBank/DDBJ databases">
        <title>Genome Sequence of Pycnoporus sanguineus.</title>
        <authorList>
            <person name="Buettner E."/>
        </authorList>
    </citation>
    <scope>NUCLEOTIDE SEQUENCE</scope>
    <source>
        <strain evidence="1">CG-C14</strain>
    </source>
</reference>
<dbReference type="EMBL" id="JANSHE010000323">
    <property type="protein sequence ID" value="KAJ3012510.1"/>
    <property type="molecule type" value="Genomic_DNA"/>
</dbReference>
<organism evidence="1 2">
    <name type="scientific">Trametes sanguinea</name>
    <dbReference type="NCBI Taxonomy" id="158606"/>
    <lineage>
        <taxon>Eukaryota</taxon>
        <taxon>Fungi</taxon>
        <taxon>Dikarya</taxon>
        <taxon>Basidiomycota</taxon>
        <taxon>Agaricomycotina</taxon>
        <taxon>Agaricomycetes</taxon>
        <taxon>Polyporales</taxon>
        <taxon>Polyporaceae</taxon>
        <taxon>Trametes</taxon>
    </lineage>
</organism>
<protein>
    <submittedName>
        <fullName evidence="1">Uncharacterized protein</fullName>
    </submittedName>
</protein>
<comment type="caution">
    <text evidence="1">The sequence shown here is derived from an EMBL/GenBank/DDBJ whole genome shotgun (WGS) entry which is preliminary data.</text>
</comment>